<keyword evidence="7" id="KW-0472">Membrane</keyword>
<evidence type="ECO:0000313" key="11">
    <source>
        <dbReference type="Proteomes" id="UP001165089"/>
    </source>
</evidence>
<sequence>MQPTMRWYQTLAWTLFLRQATAVLGLLAIILWVAYAEAERGARATASASLSAGGYVLERAFEQQGHSLDAGLDVFTQYSGNVALVEQALEGGASSSLADTLLDNLPRLNAEIALVVRPDGSLLACSARGARPTFPDVGILQMALAPEEAQAAGHPGPSYRGFLRVDWGDRPGVYHAVARSLRSPGGRPLGAMLVGARVDDRVAGDLRRLAIAGPQRGDPPPHLALLSHFQTLGTTLPEAQTLDRLLARDPALLAVRYRVLDGERSAVLPFRLDGRTYLGRISPLRGVNALDLEMAEVLLMPVDPLLAPFRNLQRAILAVGAAGLFVALGLSLWSARKVTAPLKTLAGAAEALAGGQWPETVTLVPSPDEVGVLTRTFKAMLAELRAKDDLLTLLETARKGPAPDPAPRPPAPAPWSQDEATRRLEPAAVRRTEEPLPTALREGGVFAARYRVDGLLGRGGMGVVLKVRDLQLDEEVALKVIRSGLASNPAFLALLKQEIRLARKITHRYVLRTHDFGEFEGIPYVTMEYLKGITLRSLLDARGRLPLPLVLRVARQVAEGLEAAHAVGVVHRDIKPANVLFDVRGDAKIMDFGLAAPVAAATEGEAGTLIGSPRYMSPEQIRGERADARTDLYALGVLLFELCSGFPPFDSPRIDDLLALHLDAKPPFLPDLVPDLPPDLGALVARLLEKRPEHRPQSAAEVTEILKILAAGDGGSSRV</sequence>
<dbReference type="InterPro" id="IPR000719">
    <property type="entry name" value="Prot_kinase_dom"/>
</dbReference>
<dbReference type="SMART" id="SM00304">
    <property type="entry name" value="HAMP"/>
    <property type="match status" value="1"/>
</dbReference>
<feature type="domain" description="Protein kinase" evidence="8">
    <location>
        <begin position="450"/>
        <end position="709"/>
    </location>
</feature>
<dbReference type="PANTHER" id="PTHR43289:SF6">
    <property type="entry name" value="SERINE_THREONINE-PROTEIN KINASE NEKL-3"/>
    <property type="match status" value="1"/>
</dbReference>
<evidence type="ECO:0000313" key="10">
    <source>
        <dbReference type="EMBL" id="GLH69961.1"/>
    </source>
</evidence>
<dbReference type="CDD" id="cd14014">
    <property type="entry name" value="STKc_PknB_like"/>
    <property type="match status" value="1"/>
</dbReference>
<dbReference type="PROSITE" id="PS00108">
    <property type="entry name" value="PROTEIN_KINASE_ST"/>
    <property type="match status" value="1"/>
</dbReference>
<dbReference type="Pfam" id="PF00672">
    <property type="entry name" value="HAMP"/>
    <property type="match status" value="1"/>
</dbReference>
<protein>
    <recommendedName>
        <fullName evidence="12">Non-specific serine/threonine protein kinase</fullName>
    </recommendedName>
</protein>
<keyword evidence="2 5" id="KW-0547">Nucleotide-binding</keyword>
<evidence type="ECO:0000259" key="9">
    <source>
        <dbReference type="PROSITE" id="PS50885"/>
    </source>
</evidence>
<dbReference type="InterPro" id="IPR008271">
    <property type="entry name" value="Ser/Thr_kinase_AS"/>
</dbReference>
<dbReference type="Proteomes" id="UP001165089">
    <property type="component" value="Unassembled WGS sequence"/>
</dbReference>
<gene>
    <name evidence="10" type="ORF">GETHPA_14940</name>
</gene>
<keyword evidence="3" id="KW-0418">Kinase</keyword>
<evidence type="ECO:0000256" key="3">
    <source>
        <dbReference type="ARBA" id="ARBA00022777"/>
    </source>
</evidence>
<dbReference type="RefSeq" id="WP_285724195.1">
    <property type="nucleotide sequence ID" value="NZ_BSDD01000002.1"/>
</dbReference>
<dbReference type="SUPFAM" id="SSF158472">
    <property type="entry name" value="HAMP domain-like"/>
    <property type="match status" value="1"/>
</dbReference>
<dbReference type="Gene3D" id="3.30.200.20">
    <property type="entry name" value="Phosphorylase Kinase, domain 1"/>
    <property type="match status" value="1"/>
</dbReference>
<evidence type="ECO:0000256" key="4">
    <source>
        <dbReference type="ARBA" id="ARBA00022840"/>
    </source>
</evidence>
<dbReference type="PROSITE" id="PS50011">
    <property type="entry name" value="PROTEIN_KINASE_DOM"/>
    <property type="match status" value="1"/>
</dbReference>
<name>A0ABQ5Q696_9BACT</name>
<comment type="caution">
    <text evidence="10">The sequence shown here is derived from an EMBL/GenBank/DDBJ whole genome shotgun (WGS) entry which is preliminary data.</text>
</comment>
<keyword evidence="4 5" id="KW-0067">ATP-binding</keyword>
<feature type="transmembrane region" description="Helical" evidence="7">
    <location>
        <begin position="315"/>
        <end position="335"/>
    </location>
</feature>
<dbReference type="Gene3D" id="1.10.510.10">
    <property type="entry name" value="Transferase(Phosphotransferase) domain 1"/>
    <property type="match status" value="1"/>
</dbReference>
<evidence type="ECO:0000256" key="5">
    <source>
        <dbReference type="PROSITE-ProRule" id="PRU10141"/>
    </source>
</evidence>
<evidence type="ECO:0000256" key="2">
    <source>
        <dbReference type="ARBA" id="ARBA00022741"/>
    </source>
</evidence>
<feature type="binding site" evidence="5">
    <location>
        <position position="479"/>
    </location>
    <ligand>
        <name>ATP</name>
        <dbReference type="ChEBI" id="CHEBI:30616"/>
    </ligand>
</feature>
<dbReference type="PANTHER" id="PTHR43289">
    <property type="entry name" value="MITOGEN-ACTIVATED PROTEIN KINASE KINASE KINASE 20-RELATED"/>
    <property type="match status" value="1"/>
</dbReference>
<dbReference type="Gene3D" id="6.10.340.10">
    <property type="match status" value="1"/>
</dbReference>
<evidence type="ECO:0000256" key="6">
    <source>
        <dbReference type="SAM" id="MobiDB-lite"/>
    </source>
</evidence>
<evidence type="ECO:0000256" key="1">
    <source>
        <dbReference type="ARBA" id="ARBA00022679"/>
    </source>
</evidence>
<dbReference type="EMBL" id="BSDD01000002">
    <property type="protein sequence ID" value="GLH69961.1"/>
    <property type="molecule type" value="Genomic_DNA"/>
</dbReference>
<dbReference type="PROSITE" id="PS50885">
    <property type="entry name" value="HAMP"/>
    <property type="match status" value="1"/>
</dbReference>
<dbReference type="InterPro" id="IPR003660">
    <property type="entry name" value="HAMP_dom"/>
</dbReference>
<evidence type="ECO:0008006" key="12">
    <source>
        <dbReference type="Google" id="ProtNLM"/>
    </source>
</evidence>
<reference evidence="10 11" key="1">
    <citation type="journal article" date="2023" name="Antonie Van Leeuwenhoek">
        <title>Mesoterricola silvestris gen. nov., sp. nov., Mesoterricola sediminis sp. nov., Geothrix oryzae sp. nov., Geothrix edaphica sp. nov., Geothrix rubra sp. nov., and Geothrix limicola sp. nov., six novel members of Acidobacteriota isolated from soils.</title>
        <authorList>
            <person name="Itoh H."/>
            <person name="Sugisawa Y."/>
            <person name="Mise K."/>
            <person name="Xu Z."/>
            <person name="Kuniyasu M."/>
            <person name="Ushijima N."/>
            <person name="Kawano K."/>
            <person name="Kobayashi E."/>
            <person name="Shiratori Y."/>
            <person name="Masuda Y."/>
            <person name="Senoo K."/>
        </authorList>
    </citation>
    <scope>NUCLEOTIDE SEQUENCE [LARGE SCALE GENOMIC DNA]</scope>
    <source>
        <strain evidence="10 11">Red803</strain>
    </source>
</reference>
<proteinExistence type="predicted"/>
<keyword evidence="7" id="KW-1133">Transmembrane helix</keyword>
<dbReference type="InterPro" id="IPR017441">
    <property type="entry name" value="Protein_kinase_ATP_BS"/>
</dbReference>
<dbReference type="Pfam" id="PF00069">
    <property type="entry name" value="Pkinase"/>
    <property type="match status" value="1"/>
</dbReference>
<evidence type="ECO:0000256" key="7">
    <source>
        <dbReference type="SAM" id="Phobius"/>
    </source>
</evidence>
<accession>A0ABQ5Q696</accession>
<dbReference type="PROSITE" id="PS00107">
    <property type="entry name" value="PROTEIN_KINASE_ATP"/>
    <property type="match status" value="1"/>
</dbReference>
<dbReference type="InterPro" id="IPR011009">
    <property type="entry name" value="Kinase-like_dom_sf"/>
</dbReference>
<keyword evidence="11" id="KW-1185">Reference proteome</keyword>
<organism evidence="10 11">
    <name type="scientific">Geothrix rubra</name>
    <dbReference type="NCBI Taxonomy" id="2927977"/>
    <lineage>
        <taxon>Bacteria</taxon>
        <taxon>Pseudomonadati</taxon>
        <taxon>Acidobacteriota</taxon>
        <taxon>Holophagae</taxon>
        <taxon>Holophagales</taxon>
        <taxon>Holophagaceae</taxon>
        <taxon>Geothrix</taxon>
    </lineage>
</organism>
<keyword evidence="1" id="KW-0808">Transferase</keyword>
<keyword evidence="7" id="KW-0812">Transmembrane</keyword>
<evidence type="ECO:0000259" key="8">
    <source>
        <dbReference type="PROSITE" id="PS50011"/>
    </source>
</evidence>
<feature type="region of interest" description="Disordered" evidence="6">
    <location>
        <begin position="398"/>
        <end position="422"/>
    </location>
</feature>
<dbReference type="SMART" id="SM00220">
    <property type="entry name" value="S_TKc"/>
    <property type="match status" value="1"/>
</dbReference>
<dbReference type="SUPFAM" id="SSF56112">
    <property type="entry name" value="Protein kinase-like (PK-like)"/>
    <property type="match status" value="1"/>
</dbReference>
<feature type="compositionally biased region" description="Pro residues" evidence="6">
    <location>
        <begin position="402"/>
        <end position="413"/>
    </location>
</feature>
<feature type="domain" description="HAMP" evidence="9">
    <location>
        <begin position="336"/>
        <end position="389"/>
    </location>
</feature>